<organism evidence="1 2">
    <name type="scientific">Crassaminicella indica</name>
    <dbReference type="NCBI Taxonomy" id="2855394"/>
    <lineage>
        <taxon>Bacteria</taxon>
        <taxon>Bacillati</taxon>
        <taxon>Bacillota</taxon>
        <taxon>Clostridia</taxon>
        <taxon>Eubacteriales</taxon>
        <taxon>Clostridiaceae</taxon>
        <taxon>Crassaminicella</taxon>
    </lineage>
</organism>
<dbReference type="InterPro" id="IPR014199">
    <property type="entry name" value="Spore_YtxC"/>
</dbReference>
<gene>
    <name evidence="1" type="primary">ytxC</name>
    <name evidence="1" type="ORF">KVH43_00835</name>
</gene>
<keyword evidence="2" id="KW-1185">Reference proteome</keyword>
<reference evidence="1" key="1">
    <citation type="submission" date="2021-07" db="EMBL/GenBank/DDBJ databases">
        <title>Complete genome sequence of Crassaminicella sp. 143-21, isolated from a deep-sea hydrothermal vent.</title>
        <authorList>
            <person name="Li X."/>
        </authorList>
    </citation>
    <scope>NUCLEOTIDE SEQUENCE</scope>
    <source>
        <strain evidence="1">143-21</strain>
    </source>
</reference>
<proteinExistence type="predicted"/>
<evidence type="ECO:0000313" key="1">
    <source>
        <dbReference type="EMBL" id="QXM06361.1"/>
    </source>
</evidence>
<dbReference type="RefSeq" id="WP_218283057.1">
    <property type="nucleotide sequence ID" value="NZ_CP078093.1"/>
</dbReference>
<dbReference type="Proteomes" id="UP000886818">
    <property type="component" value="Chromosome"/>
</dbReference>
<protein>
    <submittedName>
        <fullName evidence="1">Sporulation protein YtxC</fullName>
    </submittedName>
</protein>
<name>A0ABX8RC32_9CLOT</name>
<sequence length="303" mass="35848">MTLLTLILNAGWEDICNRLNRETDFFLKDGIVIDRNIEKVGKEIYITYSVKELNTKKYTADDFKYIFKYYMANIFSEIIINNIEERLAYKILSSQYFYFGLQERKAILKHFNNIQKDEMYQYEEGVLCTISKKAKIVQQMMNYFMENDAIHMEGFIRFRLRSYTEELENNIDRAVEDFIMEKEYNEFIRLLRYFVDIQEAKIDTVHVLMSENGNYHLYDSKNRMINNEYLEDLALEMADKDISCDDLLISSLITLAPKKVGIHFSANGPRKEIVETIQKVFSDRVYICSGCNLCGSVKNIKQE</sequence>
<accession>A0ABX8RC32</accession>
<dbReference type="NCBIfam" id="TIGR02834">
    <property type="entry name" value="spo_ytxC"/>
    <property type="match status" value="1"/>
</dbReference>
<dbReference type="EMBL" id="CP078093">
    <property type="protein sequence ID" value="QXM06361.1"/>
    <property type="molecule type" value="Genomic_DNA"/>
</dbReference>
<dbReference type="Pfam" id="PF08812">
    <property type="entry name" value="YtxC"/>
    <property type="match status" value="1"/>
</dbReference>
<evidence type="ECO:0000313" key="2">
    <source>
        <dbReference type="Proteomes" id="UP000886818"/>
    </source>
</evidence>